<feature type="region of interest" description="Disordered" evidence="1">
    <location>
        <begin position="122"/>
        <end position="144"/>
    </location>
</feature>
<feature type="region of interest" description="Disordered" evidence="1">
    <location>
        <begin position="36"/>
        <end position="65"/>
    </location>
</feature>
<comment type="caution">
    <text evidence="3">The sequence shown here is derived from an EMBL/GenBank/DDBJ whole genome shotgun (WGS) entry which is preliminary data.</text>
</comment>
<dbReference type="Gene3D" id="3.90.70.80">
    <property type="match status" value="1"/>
</dbReference>
<dbReference type="GO" id="GO:0016579">
    <property type="term" value="P:protein deubiquitination"/>
    <property type="evidence" value="ECO:0007669"/>
    <property type="project" value="TreeGrafter"/>
</dbReference>
<proteinExistence type="predicted"/>
<dbReference type="Proteomes" id="UP000095192">
    <property type="component" value="Unassembled WGS sequence"/>
</dbReference>
<dbReference type="PROSITE" id="PS50802">
    <property type="entry name" value="OTU"/>
    <property type="match status" value="1"/>
</dbReference>
<dbReference type="InterPro" id="IPR003323">
    <property type="entry name" value="OTU_dom"/>
</dbReference>
<evidence type="ECO:0000313" key="4">
    <source>
        <dbReference type="Proteomes" id="UP000095192"/>
    </source>
</evidence>
<protein>
    <submittedName>
        <fullName evidence="3">Otu-like cysteine protease domain-containing protein</fullName>
    </submittedName>
</protein>
<dbReference type="Pfam" id="PF02338">
    <property type="entry name" value="OTU"/>
    <property type="match status" value="1"/>
</dbReference>
<evidence type="ECO:0000256" key="1">
    <source>
        <dbReference type="SAM" id="MobiDB-lite"/>
    </source>
</evidence>
<dbReference type="PANTHER" id="PTHR12419">
    <property type="entry name" value="OTU DOMAIN CONTAINING PROTEIN"/>
    <property type="match status" value="1"/>
</dbReference>
<dbReference type="InParanoid" id="A0A1D3CXJ7"/>
<evidence type="ECO:0000259" key="2">
    <source>
        <dbReference type="PROSITE" id="PS50802"/>
    </source>
</evidence>
<feature type="compositionally biased region" description="Basic residues" evidence="1">
    <location>
        <begin position="46"/>
        <end position="56"/>
    </location>
</feature>
<sequence>MGMSYANYGAPEATTETRKVVSGVALPVGVTSTLALTGDAGEPSHGHARHERHHHSGSSVASWRGFRGSSTMTGAPAILSMSSHDFVLLDRLERRVDAQSFATVLKAYLVVKNRLAARRADREFRERRQGSGAGAEAGGVGSRNSRYKKINSRVALMDSKAERAEVAGSHIAKRPSVIRRLWSFKKTSSKGDSGGDAARGRALGNGAVSWPSESPTERAAAVRAQGDYPRSLAEWEAEETLLEQRLAFLGCRTVTAVGDGNCQFRSCAFGLFGSEDWHKVVRKKAVRHMRIHKQEYADFFEGPALEVYFKDMEQSGTWGDELTLRAIADAFCCTIHLITSAPAGWYLRYDPEKEGEQVVPKRHLFLTYISPIHYNAFYLKNDLR</sequence>
<accession>A0A1D3CXJ7</accession>
<dbReference type="CDD" id="cd22751">
    <property type="entry name" value="OTU_plant_OTU9-like"/>
    <property type="match status" value="1"/>
</dbReference>
<dbReference type="PANTHER" id="PTHR12419:SF111">
    <property type="entry name" value="OVARIAN TUMOR DOMAIN-CONTAINING DEUBIQUITINATING ENZYME 9"/>
    <property type="match status" value="1"/>
</dbReference>
<dbReference type="InterPro" id="IPR038765">
    <property type="entry name" value="Papain-like_cys_pep_sf"/>
</dbReference>
<dbReference type="InterPro" id="IPR050704">
    <property type="entry name" value="Peptidase_C85-like"/>
</dbReference>
<dbReference type="VEuPathDB" id="ToxoDB:cyc_08214"/>
<dbReference type="AlphaFoldDB" id="A0A1D3CXJ7"/>
<name>A0A1D3CXJ7_9EIME</name>
<dbReference type="SUPFAM" id="SSF54001">
    <property type="entry name" value="Cysteine proteinases"/>
    <property type="match status" value="1"/>
</dbReference>
<keyword evidence="4" id="KW-1185">Reference proteome</keyword>
<dbReference type="GO" id="GO:0006508">
    <property type="term" value="P:proteolysis"/>
    <property type="evidence" value="ECO:0007669"/>
    <property type="project" value="UniProtKB-KW"/>
</dbReference>
<feature type="region of interest" description="Disordered" evidence="1">
    <location>
        <begin position="187"/>
        <end position="216"/>
    </location>
</feature>
<dbReference type="VEuPathDB" id="ToxoDB:LOC34623992"/>
<feature type="domain" description="OTU" evidence="2">
    <location>
        <begin position="251"/>
        <end position="380"/>
    </location>
</feature>
<organism evidence="3 4">
    <name type="scientific">Cyclospora cayetanensis</name>
    <dbReference type="NCBI Taxonomy" id="88456"/>
    <lineage>
        <taxon>Eukaryota</taxon>
        <taxon>Sar</taxon>
        <taxon>Alveolata</taxon>
        <taxon>Apicomplexa</taxon>
        <taxon>Conoidasida</taxon>
        <taxon>Coccidia</taxon>
        <taxon>Eucoccidiorida</taxon>
        <taxon>Eimeriorina</taxon>
        <taxon>Eimeriidae</taxon>
        <taxon>Cyclospora</taxon>
    </lineage>
</organism>
<feature type="compositionally biased region" description="Gly residues" evidence="1">
    <location>
        <begin position="131"/>
        <end position="141"/>
    </location>
</feature>
<dbReference type="GO" id="GO:0004843">
    <property type="term" value="F:cysteine-type deubiquitinase activity"/>
    <property type="evidence" value="ECO:0007669"/>
    <property type="project" value="TreeGrafter"/>
</dbReference>
<reference evidence="3 4" key="1">
    <citation type="journal article" date="2016" name="BMC Genomics">
        <title>Comparative genomics reveals Cyclospora cayetanensis possesses coccidia-like metabolism and invasion components but unique surface antigens.</title>
        <authorList>
            <person name="Liu S."/>
            <person name="Wang L."/>
            <person name="Zheng H."/>
            <person name="Xu Z."/>
            <person name="Roellig D.M."/>
            <person name="Li N."/>
            <person name="Frace M.A."/>
            <person name="Tang K."/>
            <person name="Arrowood M.J."/>
            <person name="Moss D.M."/>
            <person name="Zhang L."/>
            <person name="Feng Y."/>
            <person name="Xiao L."/>
        </authorList>
    </citation>
    <scope>NUCLEOTIDE SEQUENCE [LARGE SCALE GENOMIC DNA]</scope>
    <source>
        <strain evidence="3 4">CHN_HEN01</strain>
    </source>
</reference>
<evidence type="ECO:0000313" key="3">
    <source>
        <dbReference type="EMBL" id="OEH75916.1"/>
    </source>
</evidence>
<gene>
    <name evidence="3" type="ORF">cyc_08214</name>
</gene>
<dbReference type="EMBL" id="JROU02001588">
    <property type="protein sequence ID" value="OEH75916.1"/>
    <property type="molecule type" value="Genomic_DNA"/>
</dbReference>